<dbReference type="KEGG" id="jeo:JMA_33550"/>
<dbReference type="PROSITE" id="PS50943">
    <property type="entry name" value="HTH_CROC1"/>
    <property type="match status" value="1"/>
</dbReference>
<dbReference type="SMART" id="SM00530">
    <property type="entry name" value="HTH_XRE"/>
    <property type="match status" value="1"/>
</dbReference>
<name>A0A0B5AVB6_9BACL</name>
<dbReference type="CDD" id="cd00093">
    <property type="entry name" value="HTH_XRE"/>
    <property type="match status" value="1"/>
</dbReference>
<dbReference type="PANTHER" id="PTHR46797:SF1">
    <property type="entry name" value="METHYLPHOSPHONATE SYNTHASE"/>
    <property type="match status" value="1"/>
</dbReference>
<gene>
    <name evidence="4" type="ORF">JMA_33550</name>
</gene>
<evidence type="ECO:0000256" key="2">
    <source>
        <dbReference type="SAM" id="Coils"/>
    </source>
</evidence>
<dbReference type="EMBL" id="CP009416">
    <property type="protein sequence ID" value="AJD92672.1"/>
    <property type="molecule type" value="Genomic_DNA"/>
</dbReference>
<dbReference type="BioCyc" id="JESP1508404:G14D9-12636-MONOMER"/>
<dbReference type="AlphaFoldDB" id="A0A0B5AVB6"/>
<evidence type="ECO:0000256" key="1">
    <source>
        <dbReference type="ARBA" id="ARBA00023125"/>
    </source>
</evidence>
<organism evidence="4 5">
    <name type="scientific">Jeotgalibacillus malaysiensis</name>
    <dbReference type="NCBI Taxonomy" id="1508404"/>
    <lineage>
        <taxon>Bacteria</taxon>
        <taxon>Bacillati</taxon>
        <taxon>Bacillota</taxon>
        <taxon>Bacilli</taxon>
        <taxon>Bacillales</taxon>
        <taxon>Caryophanaceae</taxon>
        <taxon>Jeotgalibacillus</taxon>
    </lineage>
</organism>
<evidence type="ECO:0000313" key="4">
    <source>
        <dbReference type="EMBL" id="AJD92672.1"/>
    </source>
</evidence>
<feature type="domain" description="HTH cro/C1-type" evidence="3">
    <location>
        <begin position="8"/>
        <end position="61"/>
    </location>
</feature>
<keyword evidence="5" id="KW-1185">Reference proteome</keyword>
<dbReference type="InterPro" id="IPR050807">
    <property type="entry name" value="TransReg_Diox_bact_type"/>
</dbReference>
<dbReference type="STRING" id="1508404.JMA_33550"/>
<dbReference type="InterPro" id="IPR010982">
    <property type="entry name" value="Lambda_DNA-bd_dom_sf"/>
</dbReference>
<keyword evidence="1" id="KW-0238">DNA-binding</keyword>
<dbReference type="SUPFAM" id="SSF47413">
    <property type="entry name" value="lambda repressor-like DNA-binding domains"/>
    <property type="match status" value="1"/>
</dbReference>
<evidence type="ECO:0000313" key="5">
    <source>
        <dbReference type="Proteomes" id="UP000031449"/>
    </source>
</evidence>
<dbReference type="PANTHER" id="PTHR46797">
    <property type="entry name" value="HTH-TYPE TRANSCRIPTIONAL REGULATOR"/>
    <property type="match status" value="1"/>
</dbReference>
<dbReference type="GO" id="GO:0005829">
    <property type="term" value="C:cytosol"/>
    <property type="evidence" value="ECO:0007669"/>
    <property type="project" value="TreeGrafter"/>
</dbReference>
<protein>
    <recommendedName>
        <fullName evidence="3">HTH cro/C1-type domain-containing protein</fullName>
    </recommendedName>
</protein>
<proteinExistence type="predicted"/>
<reference evidence="4 5" key="1">
    <citation type="submission" date="2014-08" db="EMBL/GenBank/DDBJ databases">
        <title>Complete genome of a marine bacteria Jeotgalibacillus malaysiensis.</title>
        <authorList>
            <person name="Yaakop A.S."/>
            <person name="Chan K.-G."/>
            <person name="Goh K.M."/>
        </authorList>
    </citation>
    <scope>NUCLEOTIDE SEQUENCE [LARGE SCALE GENOMIC DNA]</scope>
    <source>
        <strain evidence="4 5">D5</strain>
    </source>
</reference>
<feature type="coiled-coil region" evidence="2">
    <location>
        <begin position="60"/>
        <end position="106"/>
    </location>
</feature>
<dbReference type="Proteomes" id="UP000031449">
    <property type="component" value="Chromosome"/>
</dbReference>
<dbReference type="Gene3D" id="1.10.260.40">
    <property type="entry name" value="lambda repressor-like DNA-binding domains"/>
    <property type="match status" value="1"/>
</dbReference>
<dbReference type="GO" id="GO:0003677">
    <property type="term" value="F:DNA binding"/>
    <property type="evidence" value="ECO:0007669"/>
    <property type="project" value="UniProtKB-KW"/>
</dbReference>
<dbReference type="InterPro" id="IPR011990">
    <property type="entry name" value="TPR-like_helical_dom_sf"/>
</dbReference>
<sequence>MSSLGDRIRKLRKEKKMTLVDVAGDAMSKGMLSLIENGRSNPSMESLQHIASQLGVNVQVLLAEESSEEMKQKLVEIEEMLQEVYQSKTLKEYNRLQREIRKILKQILDQELPKTYETGRFYEIAGRIDLNDEKIESGLNHISQAIECYEHLSLNHSVYKAQMRIVLNKFIQHEYKEALEQLLIYKEAYYKKELLADPLVQIESDHLEAVLLFAVGRYEEAAGILDSIISFSKRKNIYYLMDDVYRLVSFYSLLKGDEEKRRYALKKSRQFAEFTERYDGITSTMFMEIHYKNIYLKQHEEALQMLNDIRQNEEFAEMEESGYIYLERGSGNYGLGNIDQAYEELKQFEFPSFAHHPFDISMLATADAYMALCLIEKGDPETALVHAEKAKARVADLPETPYHHFIQETWEKTKANLNNKS</sequence>
<keyword evidence="2" id="KW-0175">Coiled coil</keyword>
<dbReference type="Pfam" id="PF01381">
    <property type="entry name" value="HTH_3"/>
    <property type="match status" value="1"/>
</dbReference>
<dbReference type="HOGENOM" id="CLU_051982_0_0_9"/>
<dbReference type="OrthoDB" id="290878at2"/>
<dbReference type="GO" id="GO:0003700">
    <property type="term" value="F:DNA-binding transcription factor activity"/>
    <property type="evidence" value="ECO:0007669"/>
    <property type="project" value="TreeGrafter"/>
</dbReference>
<dbReference type="SUPFAM" id="SSF48452">
    <property type="entry name" value="TPR-like"/>
    <property type="match status" value="1"/>
</dbReference>
<dbReference type="Gene3D" id="1.25.40.10">
    <property type="entry name" value="Tetratricopeptide repeat domain"/>
    <property type="match status" value="1"/>
</dbReference>
<evidence type="ECO:0000259" key="3">
    <source>
        <dbReference type="PROSITE" id="PS50943"/>
    </source>
</evidence>
<dbReference type="InterPro" id="IPR001387">
    <property type="entry name" value="Cro/C1-type_HTH"/>
</dbReference>
<accession>A0A0B5AVB6</accession>